<dbReference type="Proteomes" id="UP000195557">
    <property type="component" value="Unassembled WGS sequence"/>
</dbReference>
<keyword evidence="1" id="KW-0812">Transmembrane</keyword>
<keyword evidence="1" id="KW-1133">Transmembrane helix</keyword>
<dbReference type="AlphaFoldDB" id="A0A1Y5I568"/>
<reference evidence="2" key="1">
    <citation type="submission" date="2017-04" db="EMBL/GenBank/DDBJ databases">
        <title>Population genomics of picophytoplankton unveils novel chromosome hypervariability.</title>
        <authorList>
            <consortium name="DOE Joint Genome Institute"/>
            <person name="Blanc-Mathieu R."/>
            <person name="Krasovec M."/>
            <person name="Hebrard M."/>
            <person name="Yau S."/>
            <person name="Desgranges E."/>
            <person name="Martin J."/>
            <person name="Schackwitz W."/>
            <person name="Kuo A."/>
            <person name="Salin G."/>
            <person name="Donnadieu C."/>
            <person name="Desdevises Y."/>
            <person name="Sanchez-Ferandin S."/>
            <person name="Moreau H."/>
            <person name="Rivals E."/>
            <person name="Grigoriev I.V."/>
            <person name="Grimsley N."/>
            <person name="Eyre-Walker A."/>
            <person name="Piganeau G."/>
        </authorList>
    </citation>
    <scope>NUCLEOTIDE SEQUENCE [LARGE SCALE GENOMIC DNA]</scope>
    <source>
        <strain evidence="2">RCC 1115</strain>
    </source>
</reference>
<evidence type="ECO:0000256" key="1">
    <source>
        <dbReference type="SAM" id="Phobius"/>
    </source>
</evidence>
<name>A0A1Y5I568_OSTTA</name>
<feature type="transmembrane region" description="Helical" evidence="1">
    <location>
        <begin position="33"/>
        <end position="54"/>
    </location>
</feature>
<gene>
    <name evidence="2" type="ORF">BE221DRAFT_201039</name>
</gene>
<keyword evidence="1" id="KW-0472">Membrane</keyword>
<evidence type="ECO:0000313" key="2">
    <source>
        <dbReference type="EMBL" id="OUS44656.1"/>
    </source>
</evidence>
<protein>
    <submittedName>
        <fullName evidence="2">Uncharacterized protein</fullName>
    </submittedName>
</protein>
<sequence length="113" mass="12187">MALFGVENQTVGRFAFRNFEHVKKQAGFKKYEGLNGLLGLLAVFGGGLAGLYLGTTNESWLLGLGIPALSVGVACWISYSLDKIQGVHAFQKLGRDIIGRARMHKGFSVIAES</sequence>
<dbReference type="EMBL" id="KZ155808">
    <property type="protein sequence ID" value="OUS44656.1"/>
    <property type="molecule type" value="Genomic_DNA"/>
</dbReference>
<accession>A0A1Y5I568</accession>
<organism evidence="2">
    <name type="scientific">Ostreococcus tauri</name>
    <name type="common">Marine green alga</name>
    <dbReference type="NCBI Taxonomy" id="70448"/>
    <lineage>
        <taxon>Eukaryota</taxon>
        <taxon>Viridiplantae</taxon>
        <taxon>Chlorophyta</taxon>
        <taxon>Mamiellophyceae</taxon>
        <taxon>Mamiellales</taxon>
        <taxon>Bathycoccaceae</taxon>
        <taxon>Ostreococcus</taxon>
    </lineage>
</organism>
<proteinExistence type="predicted"/>
<feature type="transmembrane region" description="Helical" evidence="1">
    <location>
        <begin position="60"/>
        <end position="79"/>
    </location>
</feature>